<dbReference type="Proteomes" id="UP001057402">
    <property type="component" value="Chromosome 10"/>
</dbReference>
<evidence type="ECO:0000313" key="2">
    <source>
        <dbReference type="Proteomes" id="UP001057402"/>
    </source>
</evidence>
<evidence type="ECO:0000313" key="1">
    <source>
        <dbReference type="EMBL" id="KAI4321079.1"/>
    </source>
</evidence>
<reference evidence="2" key="1">
    <citation type="journal article" date="2023" name="Front. Plant Sci.">
        <title>Chromosomal-level genome assembly of Melastoma candidum provides insights into trichome evolution.</title>
        <authorList>
            <person name="Zhong Y."/>
            <person name="Wu W."/>
            <person name="Sun C."/>
            <person name="Zou P."/>
            <person name="Liu Y."/>
            <person name="Dai S."/>
            <person name="Zhou R."/>
        </authorList>
    </citation>
    <scope>NUCLEOTIDE SEQUENCE [LARGE SCALE GENOMIC DNA]</scope>
</reference>
<sequence length="455" mass="49528">MTLLPSSDRKCRRNHRAPLLPQKHGAGDRPDVSEATFNGASYSGAVFNLSTTIVGAGIMALPATLKQLGLILGLLMIIGAAVLTNCSIEMILRFSRAAKSSTYSAVVADAFGAPGRTLLQACIVVNNFGMLIVYMIIIGDVLSGTWANGVHHTGLTEEWLGGHWWTSRVVLLISTTLLVFAPLISFKRVDSLRYTSALSVVLALVFVVITAAIAIMRLWTGTVSIPRLMPELVDQKSFWKLFTTIPVLVTAYICHHNVHPIENELSDPTQMKSIVRSSLTLCSSIYVTTSFFGFLLFGDQTMDDVLANFDGDLKIPYTTLLSDVVRVSYGVHLMLVFPIVFFSLRLNVDGLLFPYAIPIAFDNRRFYSLTIVLMGIIFLGANCVPSIWDAFQFTGATAATSVGYIFPAAIALRDAHGISTKRDKIVSWFMILLAVSSSIAAISSDLYAILLGDGI</sequence>
<comment type="caution">
    <text evidence="1">The sequence shown here is derived from an EMBL/GenBank/DDBJ whole genome shotgun (WGS) entry which is preliminary data.</text>
</comment>
<name>A0ACB9MCF3_9MYRT</name>
<organism evidence="1 2">
    <name type="scientific">Melastoma candidum</name>
    <dbReference type="NCBI Taxonomy" id="119954"/>
    <lineage>
        <taxon>Eukaryota</taxon>
        <taxon>Viridiplantae</taxon>
        <taxon>Streptophyta</taxon>
        <taxon>Embryophyta</taxon>
        <taxon>Tracheophyta</taxon>
        <taxon>Spermatophyta</taxon>
        <taxon>Magnoliopsida</taxon>
        <taxon>eudicotyledons</taxon>
        <taxon>Gunneridae</taxon>
        <taxon>Pentapetalae</taxon>
        <taxon>rosids</taxon>
        <taxon>malvids</taxon>
        <taxon>Myrtales</taxon>
        <taxon>Melastomataceae</taxon>
        <taxon>Melastomatoideae</taxon>
        <taxon>Melastomateae</taxon>
        <taxon>Melastoma</taxon>
    </lineage>
</organism>
<keyword evidence="2" id="KW-1185">Reference proteome</keyword>
<dbReference type="EMBL" id="CM042889">
    <property type="protein sequence ID" value="KAI4321079.1"/>
    <property type="molecule type" value="Genomic_DNA"/>
</dbReference>
<gene>
    <name evidence="1" type="ORF">MLD38_034500</name>
</gene>
<proteinExistence type="predicted"/>
<accession>A0ACB9MCF3</accession>
<protein>
    <submittedName>
        <fullName evidence="1">Uncharacterized protein</fullName>
    </submittedName>
</protein>